<evidence type="ECO:0000313" key="5">
    <source>
        <dbReference type="EMBL" id="KAJ3434349.1"/>
    </source>
</evidence>
<dbReference type="InterPro" id="IPR012677">
    <property type="entry name" value="Nucleotide-bd_a/b_plait_sf"/>
</dbReference>
<dbReference type="InterPro" id="IPR035979">
    <property type="entry name" value="RBD_domain_sf"/>
</dbReference>
<dbReference type="EMBL" id="JANTQA010000044">
    <property type="protein sequence ID" value="KAJ3434349.1"/>
    <property type="molecule type" value="Genomic_DNA"/>
</dbReference>
<dbReference type="Gene3D" id="3.30.70.330">
    <property type="match status" value="2"/>
</dbReference>
<dbReference type="Proteomes" id="UP001146793">
    <property type="component" value="Unassembled WGS sequence"/>
</dbReference>
<feature type="compositionally biased region" description="Basic and acidic residues" evidence="3">
    <location>
        <begin position="213"/>
        <end position="223"/>
    </location>
</feature>
<dbReference type="SMART" id="SM00360">
    <property type="entry name" value="RRM"/>
    <property type="match status" value="2"/>
</dbReference>
<feature type="compositionally biased region" description="Polar residues" evidence="3">
    <location>
        <begin position="251"/>
        <end position="274"/>
    </location>
</feature>
<accession>A0AAV7Z412</accession>
<feature type="domain" description="RRM" evidence="4">
    <location>
        <begin position="287"/>
        <end position="360"/>
    </location>
</feature>
<dbReference type="PANTHER" id="PTHR23189">
    <property type="entry name" value="RNA RECOGNITION MOTIF-CONTAINING"/>
    <property type="match status" value="1"/>
</dbReference>
<name>A0AAV7Z412_9EUKA</name>
<organism evidence="5 6">
    <name type="scientific">Anaeramoeba flamelloides</name>
    <dbReference type="NCBI Taxonomy" id="1746091"/>
    <lineage>
        <taxon>Eukaryota</taxon>
        <taxon>Metamonada</taxon>
        <taxon>Anaeramoebidae</taxon>
        <taxon>Anaeramoeba</taxon>
    </lineage>
</organism>
<sequence>MASNNLSPKPQQKEKYASTNNIFQKKNINRSLIPIISQTFRSFNLGTEQSYGLQFKEWKQGKTEQSKTNYNNLSITNSLEQFYYNKTVKPKRTIPNKQQVEKTNKLLHNKVSSSQSTVLKKTKQRSEIFNQKLLEIHKPEPQENVSVPKIEKNLRKIWQFVPNKIEEPNFTQFKNNPKNLTNINQNSFSPFFNFEKEEKSQQENVQKQKQKQKQIESQKQKQKQKEFSQTLETFQSFQNYKPKQVKRKNSLTDSKQIYSSIRNPNNNRNKQGRMTTREHPLGENPSRTLFVRNIDSKTSDDELYQIFQKYGRISSIYSKTKYRGFVMVQFCDLRDATTAIKMLQGYTIHSRKIDIHFSIPKCNKKKLPIENEGCLRCQNLPMTLPEKEIWNLFAIYGDIRGISDSLDSKDKIVEYFDIRDSEKAFQELDMKRIRGKTIRLLFYKKPTIQLNSPKIETFKEMNSLDNKQRQVQQEKYHPNQQQQQQQQQTQIIKLYQFHQQQQQQQQPRSQQRGQQQQYQNTDFFQNIHYFPQKNQTNQQQQQEQQPQQRQTYVYPQYGYAQQMYFQNSQPYYEQTSSTQYFPNSQSPFN</sequence>
<dbReference type="CDD" id="cd12524">
    <property type="entry name" value="RRM1_MEI2_like"/>
    <property type="match status" value="1"/>
</dbReference>
<feature type="region of interest" description="Disordered" evidence="3">
    <location>
        <begin position="196"/>
        <end position="223"/>
    </location>
</feature>
<feature type="domain" description="RRM" evidence="4">
    <location>
        <begin position="373"/>
        <end position="445"/>
    </location>
</feature>
<protein>
    <submittedName>
        <fullName evidence="5">Protein mei2-like</fullName>
    </submittedName>
</protein>
<dbReference type="PROSITE" id="PS50102">
    <property type="entry name" value="RRM"/>
    <property type="match status" value="2"/>
</dbReference>
<feature type="compositionally biased region" description="Basic and acidic residues" evidence="3">
    <location>
        <begin position="466"/>
        <end position="477"/>
    </location>
</feature>
<keyword evidence="1 2" id="KW-0694">RNA-binding</keyword>
<dbReference type="GO" id="GO:0003723">
    <property type="term" value="F:RNA binding"/>
    <property type="evidence" value="ECO:0007669"/>
    <property type="project" value="UniProtKB-UniRule"/>
</dbReference>
<evidence type="ECO:0000256" key="3">
    <source>
        <dbReference type="SAM" id="MobiDB-lite"/>
    </source>
</evidence>
<gene>
    <name evidence="5" type="ORF">M0812_19829</name>
</gene>
<evidence type="ECO:0000313" key="6">
    <source>
        <dbReference type="Proteomes" id="UP001146793"/>
    </source>
</evidence>
<dbReference type="SUPFAM" id="SSF54928">
    <property type="entry name" value="RNA-binding domain, RBD"/>
    <property type="match status" value="1"/>
</dbReference>
<proteinExistence type="predicted"/>
<feature type="region of interest" description="Disordered" evidence="3">
    <location>
        <begin position="238"/>
        <end position="286"/>
    </location>
</feature>
<evidence type="ECO:0000256" key="2">
    <source>
        <dbReference type="PROSITE-ProRule" id="PRU00176"/>
    </source>
</evidence>
<dbReference type="InterPro" id="IPR034453">
    <property type="entry name" value="MEI2-like_RRM1"/>
</dbReference>
<dbReference type="AlphaFoldDB" id="A0AAV7Z412"/>
<feature type="region of interest" description="Disordered" evidence="3">
    <location>
        <begin position="466"/>
        <end position="487"/>
    </location>
</feature>
<dbReference type="Pfam" id="PF00076">
    <property type="entry name" value="RRM_1"/>
    <property type="match status" value="2"/>
</dbReference>
<comment type="caution">
    <text evidence="5">The sequence shown here is derived from an EMBL/GenBank/DDBJ whole genome shotgun (WGS) entry which is preliminary data.</text>
</comment>
<dbReference type="InterPro" id="IPR000504">
    <property type="entry name" value="RRM_dom"/>
</dbReference>
<reference evidence="5" key="1">
    <citation type="submission" date="2022-08" db="EMBL/GenBank/DDBJ databases">
        <title>Novel sulphate-reducing endosymbionts in the free-living metamonad Anaeramoeba.</title>
        <authorList>
            <person name="Jerlstrom-Hultqvist J."/>
            <person name="Cepicka I."/>
            <person name="Gallot-Lavallee L."/>
            <person name="Salas-Leiva D."/>
            <person name="Curtis B.A."/>
            <person name="Zahonova K."/>
            <person name="Pipaliya S."/>
            <person name="Dacks J."/>
            <person name="Roger A.J."/>
        </authorList>
    </citation>
    <scope>NUCLEOTIDE SEQUENCE</scope>
    <source>
        <strain evidence="5">Busselton2</strain>
    </source>
</reference>
<evidence type="ECO:0000259" key="4">
    <source>
        <dbReference type="PROSITE" id="PS50102"/>
    </source>
</evidence>
<evidence type="ECO:0000256" key="1">
    <source>
        <dbReference type="ARBA" id="ARBA00022884"/>
    </source>
</evidence>